<dbReference type="GO" id="GO:0031419">
    <property type="term" value="F:cobalamin binding"/>
    <property type="evidence" value="ECO:0007669"/>
    <property type="project" value="UniProtKB-UniRule"/>
</dbReference>
<keyword evidence="7" id="KW-1185">Reference proteome</keyword>
<evidence type="ECO:0000256" key="4">
    <source>
        <dbReference type="ARBA" id="ARBA00024446"/>
    </source>
</evidence>
<dbReference type="GO" id="GO:0008851">
    <property type="term" value="F:ethanolamine ammonia-lyase activity"/>
    <property type="evidence" value="ECO:0007669"/>
    <property type="project" value="UniProtKB-UniRule"/>
</dbReference>
<organism evidence="6 7">
    <name type="scientific">Dankookia rubra</name>
    <dbReference type="NCBI Taxonomy" id="1442381"/>
    <lineage>
        <taxon>Bacteria</taxon>
        <taxon>Pseudomonadati</taxon>
        <taxon>Pseudomonadota</taxon>
        <taxon>Alphaproteobacteria</taxon>
        <taxon>Acetobacterales</taxon>
        <taxon>Roseomonadaceae</taxon>
        <taxon>Dankookia</taxon>
    </lineage>
</organism>
<keyword evidence="4 5" id="KW-1283">Bacterial microcompartment</keyword>
<dbReference type="InterPro" id="IPR009246">
    <property type="entry name" value="EutC"/>
</dbReference>
<dbReference type="GO" id="GO:0009350">
    <property type="term" value="C:ethanolamine ammonia-lyase complex"/>
    <property type="evidence" value="ECO:0007669"/>
    <property type="project" value="UniProtKB-UniRule"/>
</dbReference>
<dbReference type="GO" id="GO:0046336">
    <property type="term" value="P:ethanolamine catabolic process"/>
    <property type="evidence" value="ECO:0007669"/>
    <property type="project" value="UniProtKB-UniRule"/>
</dbReference>
<evidence type="ECO:0000313" key="6">
    <source>
        <dbReference type="EMBL" id="TDH59862.1"/>
    </source>
</evidence>
<evidence type="ECO:0000256" key="3">
    <source>
        <dbReference type="ARBA" id="ARBA00023285"/>
    </source>
</evidence>
<comment type="pathway">
    <text evidence="5">Amine and polyamine degradation; ethanolamine degradation.</text>
</comment>
<dbReference type="AlphaFoldDB" id="A0A4R5QA02"/>
<keyword evidence="2 5" id="KW-0456">Lyase</keyword>
<dbReference type="OrthoDB" id="114248at2"/>
<accession>A0A4R5QA02</accession>
<dbReference type="GO" id="GO:0006520">
    <property type="term" value="P:amino acid metabolic process"/>
    <property type="evidence" value="ECO:0007669"/>
    <property type="project" value="InterPro"/>
</dbReference>
<feature type="binding site" evidence="5">
    <location>
        <position position="200"/>
    </location>
    <ligand>
        <name>adenosylcob(III)alamin</name>
        <dbReference type="ChEBI" id="CHEBI:18408"/>
    </ligand>
</feature>
<dbReference type="PANTHER" id="PTHR39330">
    <property type="entry name" value="ETHANOLAMINE AMMONIA-LYASE LIGHT CHAIN"/>
    <property type="match status" value="1"/>
</dbReference>
<dbReference type="PANTHER" id="PTHR39330:SF1">
    <property type="entry name" value="ETHANOLAMINE AMMONIA-LYASE SMALL SUBUNIT"/>
    <property type="match status" value="1"/>
</dbReference>
<evidence type="ECO:0000256" key="5">
    <source>
        <dbReference type="HAMAP-Rule" id="MF_00601"/>
    </source>
</evidence>
<dbReference type="PIRSF" id="PIRSF018982">
    <property type="entry name" value="EutC"/>
    <property type="match status" value="1"/>
</dbReference>
<dbReference type="EC" id="4.3.1.7" evidence="5"/>
<dbReference type="InterPro" id="IPR042255">
    <property type="entry name" value="EutC_N"/>
</dbReference>
<name>A0A4R5QA02_9PROT</name>
<reference evidence="6 7" key="1">
    <citation type="journal article" date="2016" name="J. Microbiol.">
        <title>Dankookia rubra gen. nov., sp. nov., an alphaproteobacterium isolated from sediment of a shallow stream.</title>
        <authorList>
            <person name="Kim W.H."/>
            <person name="Kim D.H."/>
            <person name="Kang K."/>
            <person name="Ahn T.Y."/>
        </authorList>
    </citation>
    <scope>NUCLEOTIDE SEQUENCE [LARGE SCALE GENOMIC DNA]</scope>
    <source>
        <strain evidence="6 7">JCM30602</strain>
    </source>
</reference>
<dbReference type="NCBIfam" id="NF003971">
    <property type="entry name" value="PRK05465.1"/>
    <property type="match status" value="1"/>
</dbReference>
<comment type="caution">
    <text evidence="6">The sequence shown here is derived from an EMBL/GenBank/DDBJ whole genome shotgun (WGS) entry which is preliminary data.</text>
</comment>
<evidence type="ECO:0000256" key="1">
    <source>
        <dbReference type="ARBA" id="ARBA00022628"/>
    </source>
</evidence>
<dbReference type="Gene3D" id="1.10.30.40">
    <property type="entry name" value="Ethanolamine ammonia-lyase light chain (EutC), N-terminal domain"/>
    <property type="match status" value="1"/>
</dbReference>
<dbReference type="Gene3D" id="3.40.50.11240">
    <property type="entry name" value="Ethanolamine ammonia-lyase light chain (EutC)"/>
    <property type="match status" value="1"/>
</dbReference>
<comment type="cofactor">
    <cofactor evidence="5">
        <name>adenosylcob(III)alamin</name>
        <dbReference type="ChEBI" id="CHEBI:18408"/>
    </cofactor>
    <text evidence="5">Binds between the large and small subunits.</text>
</comment>
<proteinExistence type="inferred from homology"/>
<comment type="catalytic activity">
    <reaction evidence="5">
        <text>ethanolamine = acetaldehyde + NH4(+)</text>
        <dbReference type="Rhea" id="RHEA:15313"/>
        <dbReference type="ChEBI" id="CHEBI:15343"/>
        <dbReference type="ChEBI" id="CHEBI:28938"/>
        <dbReference type="ChEBI" id="CHEBI:57603"/>
        <dbReference type="EC" id="4.3.1.7"/>
    </reaction>
</comment>
<dbReference type="Pfam" id="PF05985">
    <property type="entry name" value="EutC"/>
    <property type="match status" value="1"/>
</dbReference>
<evidence type="ECO:0000256" key="2">
    <source>
        <dbReference type="ARBA" id="ARBA00023239"/>
    </source>
</evidence>
<comment type="subcellular location">
    <subcellularLocation>
        <location evidence="5">Bacterial microcompartment</location>
    </subcellularLocation>
</comment>
<keyword evidence="1 5" id="KW-0846">Cobalamin</keyword>
<comment type="subunit">
    <text evidence="5">The basic unit is a heterodimer which dimerizes to form tetramers. The heterotetramers trimerize; 6 large subunits form a core ring with 6 small subunits projecting outwards.</text>
</comment>
<dbReference type="HAMAP" id="MF_00601">
    <property type="entry name" value="EutC"/>
    <property type="match status" value="1"/>
</dbReference>
<dbReference type="InterPro" id="IPR042251">
    <property type="entry name" value="EutC_C"/>
</dbReference>
<sequence length="247" mass="25642">MSAPTRWTELRRFTAARVALGRAGNGLPTAAHLDFQEAHAQARDAVHSSLDAGALEAALATLGLPVVRVASQALDRRAYLLRPDLGRRLRVADRDRLPAAPGALLFVVADGLCATGVQAQAPALIAAAIPLLRRTGLEIAPVVVADQARVALGDEIGGAMGAAMVAMLIGERPGLTALDSLGAYLTWDPRPGRTDAERNCISNIRPGGLSPAQAAEKLAWLAGAARRLGETGVALKDEQPAGVMLPP</sequence>
<dbReference type="UniPathway" id="UPA00560"/>
<evidence type="ECO:0000313" key="7">
    <source>
        <dbReference type="Proteomes" id="UP000295096"/>
    </source>
</evidence>
<keyword evidence="3 5" id="KW-0170">Cobalt</keyword>
<dbReference type="GO" id="GO:0031471">
    <property type="term" value="C:ethanolamine degradation polyhedral organelle"/>
    <property type="evidence" value="ECO:0007669"/>
    <property type="project" value="UniProtKB-UniRule"/>
</dbReference>
<gene>
    <name evidence="5" type="primary">eutC</name>
    <name evidence="6" type="ORF">E2C06_25125</name>
</gene>
<dbReference type="EMBL" id="SMSJ01000051">
    <property type="protein sequence ID" value="TDH59862.1"/>
    <property type="molecule type" value="Genomic_DNA"/>
</dbReference>
<dbReference type="RefSeq" id="WP_133291339.1">
    <property type="nucleotide sequence ID" value="NZ_SMSJ01000051.1"/>
</dbReference>
<feature type="binding site" evidence="5">
    <location>
        <position position="171"/>
    </location>
    <ligand>
        <name>adenosylcob(III)alamin</name>
        <dbReference type="ChEBI" id="CHEBI:18408"/>
    </ligand>
</feature>
<comment type="similarity">
    <text evidence="5">Belongs to the EutC family.</text>
</comment>
<feature type="binding site" evidence="5">
    <location>
        <position position="150"/>
    </location>
    <ligand>
        <name>adenosylcob(III)alamin</name>
        <dbReference type="ChEBI" id="CHEBI:18408"/>
    </ligand>
</feature>
<protein>
    <recommendedName>
        <fullName evidence="5">Ethanolamine ammonia-lyase small subunit</fullName>
        <shortName evidence="5">EAL small subunit</shortName>
        <ecNumber evidence="5">4.3.1.7</ecNumber>
    </recommendedName>
</protein>
<dbReference type="Proteomes" id="UP000295096">
    <property type="component" value="Unassembled WGS sequence"/>
</dbReference>
<comment type="function">
    <text evidence="5">Catalyzes the deamination of various vicinal amino-alcohols to oxo compounds. Allows this organism to utilize ethanolamine as the sole source of nitrogen and carbon in the presence of external vitamin B12.</text>
</comment>